<dbReference type="AlphaFoldDB" id="A0A819H5P8"/>
<dbReference type="EMBL" id="CAJOBE010003745">
    <property type="protein sequence ID" value="CAF3898174.1"/>
    <property type="molecule type" value="Genomic_DNA"/>
</dbReference>
<gene>
    <name evidence="1" type="ORF">FNK824_LOCUS20427</name>
</gene>
<reference evidence="1" key="1">
    <citation type="submission" date="2021-02" db="EMBL/GenBank/DDBJ databases">
        <authorList>
            <person name="Nowell W R."/>
        </authorList>
    </citation>
    <scope>NUCLEOTIDE SEQUENCE</scope>
</reference>
<protein>
    <submittedName>
        <fullName evidence="1">Uncharacterized protein</fullName>
    </submittedName>
</protein>
<comment type="caution">
    <text evidence="1">The sequence shown here is derived from an EMBL/GenBank/DDBJ whole genome shotgun (WGS) entry which is preliminary data.</text>
</comment>
<accession>A0A819H5P8</accession>
<feature type="non-terminal residue" evidence="1">
    <location>
        <position position="19"/>
    </location>
</feature>
<name>A0A819H5P8_9BILA</name>
<organism evidence="1 2">
    <name type="scientific">Rotaria sordida</name>
    <dbReference type="NCBI Taxonomy" id="392033"/>
    <lineage>
        <taxon>Eukaryota</taxon>
        <taxon>Metazoa</taxon>
        <taxon>Spiralia</taxon>
        <taxon>Gnathifera</taxon>
        <taxon>Rotifera</taxon>
        <taxon>Eurotatoria</taxon>
        <taxon>Bdelloidea</taxon>
        <taxon>Philodinida</taxon>
        <taxon>Philodinidae</taxon>
        <taxon>Rotaria</taxon>
    </lineage>
</organism>
<evidence type="ECO:0000313" key="2">
    <source>
        <dbReference type="Proteomes" id="UP000663874"/>
    </source>
</evidence>
<evidence type="ECO:0000313" key="1">
    <source>
        <dbReference type="EMBL" id="CAF3898174.1"/>
    </source>
</evidence>
<dbReference type="Proteomes" id="UP000663874">
    <property type="component" value="Unassembled WGS sequence"/>
</dbReference>
<proteinExistence type="predicted"/>
<sequence>MVRYETTSSSTPPLPPYNA</sequence>